<dbReference type="Proteomes" id="UP000203989">
    <property type="component" value="Segment"/>
</dbReference>
<evidence type="ECO:0000256" key="1">
    <source>
        <dbReference type="SAM" id="MobiDB-lite"/>
    </source>
</evidence>
<dbReference type="EMBL" id="KU130126">
    <property type="protein sequence ID" value="AMR57294.1"/>
    <property type="molecule type" value="Genomic_DNA"/>
</dbReference>
<name>A0A142IDI9_9CAUD</name>
<keyword evidence="3" id="KW-1185">Reference proteome</keyword>
<dbReference type="OrthoDB" id="7422at10239"/>
<reference evidence="2 3" key="1">
    <citation type="journal article" date="2016" name="Front. Microbiol.">
        <title>Characterization of Novel Bacteriophages for Biocontrol of Bacterial Blight in Leek Caused by Pseudomonas syringae pv. porri.</title>
        <authorList>
            <person name="Rombouts S."/>
            <person name="Lavigne R."/>
        </authorList>
    </citation>
    <scope>NUCLEOTIDE SEQUENCE [LARGE SCALE GENOMIC DNA]</scope>
</reference>
<gene>
    <name evidence="2" type="ORF">vB_PsyM_KIL1_0047</name>
</gene>
<feature type="region of interest" description="Disordered" evidence="1">
    <location>
        <begin position="1"/>
        <end position="32"/>
    </location>
</feature>
<evidence type="ECO:0000313" key="2">
    <source>
        <dbReference type="EMBL" id="AMR57294.1"/>
    </source>
</evidence>
<dbReference type="KEGG" id="vg:28802440"/>
<organism evidence="2 3">
    <name type="scientific">Pseudomonas phage vB_PsyM_KIL1</name>
    <dbReference type="NCBI Taxonomy" id="1777065"/>
    <lineage>
        <taxon>Viruses</taxon>
        <taxon>Duplodnaviria</taxon>
        <taxon>Heunggongvirae</taxon>
        <taxon>Uroviricota</taxon>
        <taxon>Caudoviricetes</taxon>
        <taxon>Vandenendeviridae</taxon>
        <taxon>Gorskivirinae</taxon>
        <taxon>Flaumdravirus</taxon>
        <taxon>Flaumdravirus KIL4</taxon>
    </lineage>
</organism>
<dbReference type="RefSeq" id="YP_009275976.1">
    <property type="nucleotide sequence ID" value="NC_030934.1"/>
</dbReference>
<dbReference type="GeneID" id="28802440"/>
<proteinExistence type="predicted"/>
<dbReference type="InterPro" id="IPR037221">
    <property type="entry name" value="H-type_lectin_dom_sf"/>
</dbReference>
<dbReference type="SUPFAM" id="SSF141086">
    <property type="entry name" value="Agglutinin HPA-like"/>
    <property type="match status" value="1"/>
</dbReference>
<evidence type="ECO:0000313" key="3">
    <source>
        <dbReference type="Proteomes" id="UP000203989"/>
    </source>
</evidence>
<sequence>MSIRKERKVTGNGLADWSTITNKPSSFPPMQHPHPMNDVDGLMGWVDSIEASMPEKLSQLVDDIGFMRVSDGVDYSSIKNTPSQFSGKYQDITGTPVLAPVASSGSYNDLTNKPAIPTLPSLSTVALSGLYSDLVGKPVISYPVTSVNSKTGTVVLSSSDVGAAPLAHTHSIANITGLQATLDGKANSSSVKRQETFSGLTDSSGNYTVVFSTPFSTAPNIQVQLVNAVHNASARVSSISANGFTISAGLRASLVVLNLNVLGVEVTPTANLSIDVLVTSK</sequence>
<protein>
    <submittedName>
        <fullName evidence="2">Uncharacterized protein</fullName>
    </submittedName>
</protein>
<accession>A0A142IDI9</accession>